<dbReference type="RefSeq" id="WP_067383491.1">
    <property type="nucleotide sequence ID" value="NZ_CP015839.1"/>
</dbReference>
<dbReference type="PANTHER" id="PTHR30086">
    <property type="entry name" value="ARGININE EXPORTER PROTEIN ARGO"/>
    <property type="match status" value="1"/>
</dbReference>
<dbReference type="EMBL" id="CP015839">
    <property type="protein sequence ID" value="ANG63459.1"/>
    <property type="molecule type" value="Genomic_DNA"/>
</dbReference>
<dbReference type="InterPro" id="IPR001123">
    <property type="entry name" value="LeuE-type"/>
</dbReference>
<evidence type="ECO:0000256" key="7">
    <source>
        <dbReference type="SAM" id="SignalP"/>
    </source>
</evidence>
<keyword evidence="3 6" id="KW-0812">Transmembrane</keyword>
<evidence type="ECO:0000256" key="4">
    <source>
        <dbReference type="ARBA" id="ARBA00022989"/>
    </source>
</evidence>
<evidence type="ECO:0000256" key="2">
    <source>
        <dbReference type="ARBA" id="ARBA00022475"/>
    </source>
</evidence>
<dbReference type="STRING" id="1821621.A8C75_13920"/>
<sequence>MTWMSWLSLCAICLAGAVSPGPSLAVVLSHTLGGGGRHGMMTGVCHALGVALWALVTVAGLSVLILESQALYRVITLAGAGYLVWLGVKALRSAGGGALQAEAGKPASLMRAGIDGFMISVLNPKLAVFFLALFSQFVSPGMSLAGQALMIGTAAVIDGLWYCLVALFLSRTGVLAWLAQRSRAIDRTIGVILLLLALRVLQLQA</sequence>
<protein>
    <submittedName>
        <fullName evidence="8">Lysine transporter LysE</fullName>
    </submittedName>
</protein>
<keyword evidence="2" id="KW-1003">Cell membrane</keyword>
<keyword evidence="7" id="KW-0732">Signal</keyword>
<accession>A0A1A9F113</accession>
<gene>
    <name evidence="8" type="ORF">A8C75_13920</name>
</gene>
<organism evidence="8 9">
    <name type="scientific">Marinobacterium aestuarii</name>
    <dbReference type="NCBI Taxonomy" id="1821621"/>
    <lineage>
        <taxon>Bacteria</taxon>
        <taxon>Pseudomonadati</taxon>
        <taxon>Pseudomonadota</taxon>
        <taxon>Gammaproteobacteria</taxon>
        <taxon>Oceanospirillales</taxon>
        <taxon>Oceanospirillaceae</taxon>
        <taxon>Marinobacterium</taxon>
    </lineage>
</organism>
<dbReference type="GO" id="GO:0005886">
    <property type="term" value="C:plasma membrane"/>
    <property type="evidence" value="ECO:0007669"/>
    <property type="project" value="UniProtKB-SubCell"/>
</dbReference>
<evidence type="ECO:0000256" key="3">
    <source>
        <dbReference type="ARBA" id="ARBA00022692"/>
    </source>
</evidence>
<dbReference type="KEGG" id="mars:A8C75_13920"/>
<evidence type="ECO:0000256" key="6">
    <source>
        <dbReference type="SAM" id="Phobius"/>
    </source>
</evidence>
<dbReference type="Pfam" id="PF01810">
    <property type="entry name" value="LysE"/>
    <property type="match status" value="1"/>
</dbReference>
<proteinExistence type="predicted"/>
<reference evidence="9" key="1">
    <citation type="submission" date="2016-05" db="EMBL/GenBank/DDBJ databases">
        <authorList>
            <person name="Baek K."/>
            <person name="Yang S.-J."/>
        </authorList>
    </citation>
    <scope>NUCLEOTIDE SEQUENCE [LARGE SCALE GENOMIC DNA]</scope>
    <source>
        <strain evidence="9">ST58-10</strain>
    </source>
</reference>
<feature type="transmembrane region" description="Helical" evidence="6">
    <location>
        <begin position="159"/>
        <end position="178"/>
    </location>
</feature>
<reference evidence="8 9" key="2">
    <citation type="journal article" date="2018" name="Int. J. Syst. Evol. Microbiol.">
        <title>Marinobacterium aestuarii sp. nov., a benzene-degrading marine bacterium isolated from estuary sediment.</title>
        <authorList>
            <person name="Bae S.S."/>
            <person name="Jung J."/>
            <person name="Chung D."/>
            <person name="Baek K."/>
        </authorList>
    </citation>
    <scope>NUCLEOTIDE SEQUENCE [LARGE SCALE GENOMIC DNA]</scope>
    <source>
        <strain evidence="8 9">ST58-10</strain>
    </source>
</reference>
<keyword evidence="4 6" id="KW-1133">Transmembrane helix</keyword>
<feature type="chain" id="PRO_5008386605" evidence="7">
    <location>
        <begin position="26"/>
        <end position="205"/>
    </location>
</feature>
<keyword evidence="5 6" id="KW-0472">Membrane</keyword>
<keyword evidence="9" id="KW-1185">Reference proteome</keyword>
<evidence type="ECO:0000256" key="1">
    <source>
        <dbReference type="ARBA" id="ARBA00004651"/>
    </source>
</evidence>
<dbReference type="PANTHER" id="PTHR30086:SF16">
    <property type="entry name" value="AMINO ACID EFFLUX PERMEASE RHTB FAMILY"/>
    <property type="match status" value="1"/>
</dbReference>
<dbReference type="Proteomes" id="UP000078070">
    <property type="component" value="Chromosome"/>
</dbReference>
<evidence type="ECO:0000313" key="9">
    <source>
        <dbReference type="Proteomes" id="UP000078070"/>
    </source>
</evidence>
<evidence type="ECO:0000313" key="8">
    <source>
        <dbReference type="EMBL" id="ANG63459.1"/>
    </source>
</evidence>
<feature type="transmembrane region" description="Helical" evidence="6">
    <location>
        <begin position="41"/>
        <end position="63"/>
    </location>
</feature>
<evidence type="ECO:0000256" key="5">
    <source>
        <dbReference type="ARBA" id="ARBA00023136"/>
    </source>
</evidence>
<feature type="signal peptide" evidence="7">
    <location>
        <begin position="1"/>
        <end position="25"/>
    </location>
</feature>
<dbReference type="OrthoDB" id="581870at2"/>
<name>A0A1A9F113_9GAMM</name>
<comment type="subcellular location">
    <subcellularLocation>
        <location evidence="1">Cell membrane</location>
        <topology evidence="1">Multi-pass membrane protein</topology>
    </subcellularLocation>
</comment>
<dbReference type="GO" id="GO:0015171">
    <property type="term" value="F:amino acid transmembrane transporter activity"/>
    <property type="evidence" value="ECO:0007669"/>
    <property type="project" value="TreeGrafter"/>
</dbReference>
<feature type="transmembrane region" description="Helical" evidence="6">
    <location>
        <begin position="126"/>
        <end position="152"/>
    </location>
</feature>
<dbReference type="PIRSF" id="PIRSF006324">
    <property type="entry name" value="LeuE"/>
    <property type="match status" value="1"/>
</dbReference>
<dbReference type="AlphaFoldDB" id="A0A1A9F113"/>